<dbReference type="SMART" id="SM00419">
    <property type="entry name" value="HTH_CRP"/>
    <property type="match status" value="1"/>
</dbReference>
<dbReference type="GO" id="GO:0003700">
    <property type="term" value="F:DNA-binding transcription factor activity"/>
    <property type="evidence" value="ECO:0007669"/>
    <property type="project" value="TreeGrafter"/>
</dbReference>
<dbReference type="Proteomes" id="UP000824025">
    <property type="component" value="Unassembled WGS sequence"/>
</dbReference>
<dbReference type="InterPro" id="IPR050397">
    <property type="entry name" value="Env_Response_Regulators"/>
</dbReference>
<dbReference type="Gene3D" id="1.10.10.10">
    <property type="entry name" value="Winged helix-like DNA-binding domain superfamily/Winged helix DNA-binding domain"/>
    <property type="match status" value="1"/>
</dbReference>
<dbReference type="PANTHER" id="PTHR24567">
    <property type="entry name" value="CRP FAMILY TRANSCRIPTIONAL REGULATORY PROTEIN"/>
    <property type="match status" value="1"/>
</dbReference>
<dbReference type="SUPFAM" id="SSF51206">
    <property type="entry name" value="cAMP-binding domain-like"/>
    <property type="match status" value="1"/>
</dbReference>
<gene>
    <name evidence="5" type="ORF">H9726_04910</name>
</gene>
<dbReference type="GO" id="GO:0005829">
    <property type="term" value="C:cytosol"/>
    <property type="evidence" value="ECO:0007669"/>
    <property type="project" value="TreeGrafter"/>
</dbReference>
<reference evidence="5" key="2">
    <citation type="submission" date="2021-04" db="EMBL/GenBank/DDBJ databases">
        <authorList>
            <person name="Gilroy R."/>
        </authorList>
    </citation>
    <scope>NUCLEOTIDE SEQUENCE</scope>
    <source>
        <strain evidence="5">CHK192-19661</strain>
    </source>
</reference>
<dbReference type="SUPFAM" id="SSF46785">
    <property type="entry name" value="Winged helix' DNA-binding domain"/>
    <property type="match status" value="1"/>
</dbReference>
<dbReference type="InterPro" id="IPR012318">
    <property type="entry name" value="HTH_CRP"/>
</dbReference>
<dbReference type="InterPro" id="IPR036390">
    <property type="entry name" value="WH_DNA-bd_sf"/>
</dbReference>
<keyword evidence="3" id="KW-0804">Transcription</keyword>
<feature type="domain" description="HTH crp-type" evidence="4">
    <location>
        <begin position="138"/>
        <end position="204"/>
    </location>
</feature>
<dbReference type="Gene3D" id="2.60.120.10">
    <property type="entry name" value="Jelly Rolls"/>
    <property type="match status" value="1"/>
</dbReference>
<evidence type="ECO:0000313" key="5">
    <source>
        <dbReference type="EMBL" id="HIZ09813.1"/>
    </source>
</evidence>
<dbReference type="Pfam" id="PF00027">
    <property type="entry name" value="cNMP_binding"/>
    <property type="match status" value="1"/>
</dbReference>
<reference evidence="5" key="1">
    <citation type="journal article" date="2021" name="PeerJ">
        <title>Extensive microbial diversity within the chicken gut microbiome revealed by metagenomics and culture.</title>
        <authorList>
            <person name="Gilroy R."/>
            <person name="Ravi A."/>
            <person name="Getino M."/>
            <person name="Pursley I."/>
            <person name="Horton D.L."/>
            <person name="Alikhan N.F."/>
            <person name="Baker D."/>
            <person name="Gharbi K."/>
            <person name="Hall N."/>
            <person name="Watson M."/>
            <person name="Adriaenssens E.M."/>
            <person name="Foster-Nyarko E."/>
            <person name="Jarju S."/>
            <person name="Secka A."/>
            <person name="Antonio M."/>
            <person name="Oren A."/>
            <person name="Chaudhuri R.R."/>
            <person name="La Ragione R."/>
            <person name="Hildebrand F."/>
            <person name="Pallen M.J."/>
        </authorList>
    </citation>
    <scope>NUCLEOTIDE SEQUENCE</scope>
    <source>
        <strain evidence="5">CHK192-19661</strain>
    </source>
</reference>
<keyword evidence="2" id="KW-0238">DNA-binding</keyword>
<proteinExistence type="predicted"/>
<evidence type="ECO:0000256" key="2">
    <source>
        <dbReference type="ARBA" id="ARBA00023125"/>
    </source>
</evidence>
<dbReference type="CDD" id="cd00038">
    <property type="entry name" value="CAP_ED"/>
    <property type="match status" value="1"/>
</dbReference>
<evidence type="ECO:0000256" key="3">
    <source>
        <dbReference type="ARBA" id="ARBA00023163"/>
    </source>
</evidence>
<accession>A0A9D2D746</accession>
<dbReference type="Pfam" id="PF13545">
    <property type="entry name" value="HTH_Crp_2"/>
    <property type="match status" value="1"/>
</dbReference>
<comment type="caution">
    <text evidence="5">The sequence shown here is derived from an EMBL/GenBank/DDBJ whole genome shotgun (WGS) entry which is preliminary data.</text>
</comment>
<dbReference type="InterPro" id="IPR000595">
    <property type="entry name" value="cNMP-bd_dom"/>
</dbReference>
<dbReference type="InterPro" id="IPR014710">
    <property type="entry name" value="RmlC-like_jellyroll"/>
</dbReference>
<evidence type="ECO:0000313" key="6">
    <source>
        <dbReference type="Proteomes" id="UP000824025"/>
    </source>
</evidence>
<dbReference type="PANTHER" id="PTHR24567:SF74">
    <property type="entry name" value="HTH-TYPE TRANSCRIPTIONAL REGULATOR ARCR"/>
    <property type="match status" value="1"/>
</dbReference>
<name>A0A9D2D746_9FIRM</name>
<protein>
    <submittedName>
        <fullName evidence="5">Crp/Fnr family transcriptional regulator</fullName>
    </submittedName>
</protein>
<dbReference type="InterPro" id="IPR018490">
    <property type="entry name" value="cNMP-bd_dom_sf"/>
</dbReference>
<sequence length="214" mass="23886">MFPFYGSLSEEGKKLLSASVCERTFMRGEEVSRGECTGLLLVRSGRLRAYTMSAEGREITLYRLGKGDVCLFSASCALHGMQADIFVRAEEETRVLLLPAEVYRTLSEKELAAAAFTGEMTARRLSEVLWVLDEVLNKKFDARLAALLLEEAAYAGSDSIHTTHEKLAAHLGTVREAVSRMLRYFEEEGLVSLSRGGIRIEDRAELERLSAERK</sequence>
<organism evidence="5 6">
    <name type="scientific">Candidatus Borkfalkia avicola</name>
    <dbReference type="NCBI Taxonomy" id="2838503"/>
    <lineage>
        <taxon>Bacteria</taxon>
        <taxon>Bacillati</taxon>
        <taxon>Bacillota</taxon>
        <taxon>Clostridia</taxon>
        <taxon>Christensenellales</taxon>
        <taxon>Christensenellaceae</taxon>
        <taxon>Candidatus Borkfalkia</taxon>
    </lineage>
</organism>
<dbReference type="AlphaFoldDB" id="A0A9D2D746"/>
<dbReference type="GO" id="GO:0003677">
    <property type="term" value="F:DNA binding"/>
    <property type="evidence" value="ECO:0007669"/>
    <property type="project" value="UniProtKB-KW"/>
</dbReference>
<dbReference type="EMBL" id="DXCF01000027">
    <property type="protein sequence ID" value="HIZ09813.1"/>
    <property type="molecule type" value="Genomic_DNA"/>
</dbReference>
<keyword evidence="1" id="KW-0805">Transcription regulation</keyword>
<dbReference type="PROSITE" id="PS51063">
    <property type="entry name" value="HTH_CRP_2"/>
    <property type="match status" value="1"/>
</dbReference>
<dbReference type="InterPro" id="IPR036388">
    <property type="entry name" value="WH-like_DNA-bd_sf"/>
</dbReference>
<evidence type="ECO:0000259" key="4">
    <source>
        <dbReference type="PROSITE" id="PS51063"/>
    </source>
</evidence>
<evidence type="ECO:0000256" key="1">
    <source>
        <dbReference type="ARBA" id="ARBA00023015"/>
    </source>
</evidence>